<evidence type="ECO:0000313" key="2">
    <source>
        <dbReference type="Proteomes" id="UP000807469"/>
    </source>
</evidence>
<organism evidence="1 2">
    <name type="scientific">Pholiota conissans</name>
    <dbReference type="NCBI Taxonomy" id="109636"/>
    <lineage>
        <taxon>Eukaryota</taxon>
        <taxon>Fungi</taxon>
        <taxon>Dikarya</taxon>
        <taxon>Basidiomycota</taxon>
        <taxon>Agaricomycotina</taxon>
        <taxon>Agaricomycetes</taxon>
        <taxon>Agaricomycetidae</taxon>
        <taxon>Agaricales</taxon>
        <taxon>Agaricineae</taxon>
        <taxon>Strophariaceae</taxon>
        <taxon>Pholiota</taxon>
    </lineage>
</organism>
<dbReference type="EMBL" id="MU155492">
    <property type="protein sequence ID" value="KAF9472845.1"/>
    <property type="molecule type" value="Genomic_DNA"/>
</dbReference>
<dbReference type="AlphaFoldDB" id="A0A9P5YQG1"/>
<keyword evidence="2" id="KW-1185">Reference proteome</keyword>
<dbReference type="Proteomes" id="UP000807469">
    <property type="component" value="Unassembled WGS sequence"/>
</dbReference>
<name>A0A9P5YQG1_9AGAR</name>
<proteinExistence type="predicted"/>
<evidence type="ECO:0000313" key="1">
    <source>
        <dbReference type="EMBL" id="KAF9472845.1"/>
    </source>
</evidence>
<reference evidence="1" key="1">
    <citation type="submission" date="2020-11" db="EMBL/GenBank/DDBJ databases">
        <authorList>
            <consortium name="DOE Joint Genome Institute"/>
            <person name="Ahrendt S."/>
            <person name="Riley R."/>
            <person name="Andreopoulos W."/>
            <person name="Labutti K."/>
            <person name="Pangilinan J."/>
            <person name="Ruiz-Duenas F.J."/>
            <person name="Barrasa J.M."/>
            <person name="Sanchez-Garcia M."/>
            <person name="Camarero S."/>
            <person name="Miyauchi S."/>
            <person name="Serrano A."/>
            <person name="Linde D."/>
            <person name="Babiker R."/>
            <person name="Drula E."/>
            <person name="Ayuso-Fernandez I."/>
            <person name="Pacheco R."/>
            <person name="Padilla G."/>
            <person name="Ferreira P."/>
            <person name="Barriuso J."/>
            <person name="Kellner H."/>
            <person name="Castanera R."/>
            <person name="Alfaro M."/>
            <person name="Ramirez L."/>
            <person name="Pisabarro A.G."/>
            <person name="Kuo A."/>
            <person name="Tritt A."/>
            <person name="Lipzen A."/>
            <person name="He G."/>
            <person name="Yan M."/>
            <person name="Ng V."/>
            <person name="Cullen D."/>
            <person name="Martin F."/>
            <person name="Rosso M.-N."/>
            <person name="Henrissat B."/>
            <person name="Hibbett D."/>
            <person name="Martinez A.T."/>
            <person name="Grigoriev I.V."/>
        </authorList>
    </citation>
    <scope>NUCLEOTIDE SEQUENCE</scope>
    <source>
        <strain evidence="1">CIRM-BRFM 674</strain>
    </source>
</reference>
<comment type="caution">
    <text evidence="1">The sequence shown here is derived from an EMBL/GenBank/DDBJ whole genome shotgun (WGS) entry which is preliminary data.</text>
</comment>
<gene>
    <name evidence="1" type="ORF">BDN70DRAFT_886528</name>
</gene>
<sequence length="80" mass="9690">MPQELRNRKKQNKIIKKIAAWVVFWDDDAEVYVSRWAGGLSGRIAINTNHDVRMRDERYRPLQKYYQQKLEYAPDEAKRH</sequence>
<accession>A0A9P5YQG1</accession>
<protein>
    <submittedName>
        <fullName evidence="1">Uncharacterized protein</fullName>
    </submittedName>
</protein>